<sequence>MIHPTISSALSGGQLPTEKPVTEVYSEICTRAQSNIADFVSSLHLTSDMVRELAELEQVMLKEKDDIIDNDIEADMRAVLLNALRLNAKRIVDRQKISDTREEKQRGALQSPEEGITALVTMKKTTEEKYERRTLGVDPNTFMDFGITVV</sequence>
<accession>A0A9W7FRF4</accession>
<gene>
    <name evidence="1" type="ORF">TrLO_g2146</name>
</gene>
<dbReference type="EMBL" id="BRXW01000266">
    <property type="protein sequence ID" value="GMI16800.1"/>
    <property type="molecule type" value="Genomic_DNA"/>
</dbReference>
<evidence type="ECO:0000313" key="2">
    <source>
        <dbReference type="Proteomes" id="UP001165122"/>
    </source>
</evidence>
<protein>
    <submittedName>
        <fullName evidence="1">Uncharacterized protein</fullName>
    </submittedName>
</protein>
<dbReference type="Proteomes" id="UP001165122">
    <property type="component" value="Unassembled WGS sequence"/>
</dbReference>
<name>A0A9W7FRF4_9STRA</name>
<comment type="caution">
    <text evidence="1">The sequence shown here is derived from an EMBL/GenBank/DDBJ whole genome shotgun (WGS) entry which is preliminary data.</text>
</comment>
<keyword evidence="2" id="KW-1185">Reference proteome</keyword>
<proteinExistence type="predicted"/>
<dbReference type="AlphaFoldDB" id="A0A9W7FRF4"/>
<organism evidence="1 2">
    <name type="scientific">Triparma laevis f. longispina</name>
    <dbReference type="NCBI Taxonomy" id="1714387"/>
    <lineage>
        <taxon>Eukaryota</taxon>
        <taxon>Sar</taxon>
        <taxon>Stramenopiles</taxon>
        <taxon>Ochrophyta</taxon>
        <taxon>Bolidophyceae</taxon>
        <taxon>Parmales</taxon>
        <taxon>Triparmaceae</taxon>
        <taxon>Triparma</taxon>
    </lineage>
</organism>
<reference evidence="2" key="1">
    <citation type="journal article" date="2023" name="Commun. Biol.">
        <title>Genome analysis of Parmales, the sister group of diatoms, reveals the evolutionary specialization of diatoms from phago-mixotrophs to photoautotrophs.</title>
        <authorList>
            <person name="Ban H."/>
            <person name="Sato S."/>
            <person name="Yoshikawa S."/>
            <person name="Yamada K."/>
            <person name="Nakamura Y."/>
            <person name="Ichinomiya M."/>
            <person name="Sato N."/>
            <person name="Blanc-Mathieu R."/>
            <person name="Endo H."/>
            <person name="Kuwata A."/>
            <person name="Ogata H."/>
        </authorList>
    </citation>
    <scope>NUCLEOTIDE SEQUENCE [LARGE SCALE GENOMIC DNA]</scope>
    <source>
        <strain evidence="2">NIES 3700</strain>
    </source>
</reference>
<evidence type="ECO:0000313" key="1">
    <source>
        <dbReference type="EMBL" id="GMI16800.1"/>
    </source>
</evidence>